<dbReference type="InterPro" id="IPR042242">
    <property type="entry name" value="RecO_C"/>
</dbReference>
<dbReference type="GeneID" id="78373313"/>
<evidence type="ECO:0000313" key="10">
    <source>
        <dbReference type="EMBL" id="KJE75963.1"/>
    </source>
</evidence>
<protein>
    <recommendedName>
        <fullName evidence="3 8">DNA repair protein RecO</fullName>
    </recommendedName>
    <alternativeName>
        <fullName evidence="7 8">Recombination protein O</fullName>
    </alternativeName>
</protein>
<reference evidence="10 11" key="1">
    <citation type="submission" date="2015-01" db="EMBL/GenBank/DDBJ databases">
        <title>Draft genome of the acidophilic iron oxidizer Ferrimicrobium acidiphilum strain T23.</title>
        <authorList>
            <person name="Poehlein A."/>
            <person name="Eisen S."/>
            <person name="Schloemann M."/>
            <person name="Johnson B.D."/>
            <person name="Daniel R."/>
            <person name="Muehling M."/>
        </authorList>
    </citation>
    <scope>NUCLEOTIDE SEQUENCE [LARGE SCALE GENOMIC DNA]</scope>
    <source>
        <strain evidence="10 11">T23</strain>
    </source>
</reference>
<dbReference type="eggNOG" id="COG1381">
    <property type="taxonomic scope" value="Bacteria"/>
</dbReference>
<dbReference type="AlphaFoldDB" id="A0A0D8FRQ6"/>
<dbReference type="Proteomes" id="UP000032336">
    <property type="component" value="Unassembled WGS sequence"/>
</dbReference>
<dbReference type="Gene3D" id="2.40.50.140">
    <property type="entry name" value="Nucleic acid-binding proteins"/>
    <property type="match status" value="1"/>
</dbReference>
<dbReference type="STRING" id="1121877.FEAC_22600"/>
<evidence type="ECO:0000256" key="4">
    <source>
        <dbReference type="ARBA" id="ARBA00022763"/>
    </source>
</evidence>
<dbReference type="HAMAP" id="MF_00201">
    <property type="entry name" value="RecO"/>
    <property type="match status" value="1"/>
</dbReference>
<evidence type="ECO:0000256" key="3">
    <source>
        <dbReference type="ARBA" id="ARBA00021310"/>
    </source>
</evidence>
<keyword evidence="11" id="KW-1185">Reference proteome</keyword>
<dbReference type="EMBL" id="JXUW01000024">
    <property type="protein sequence ID" value="KJE75963.1"/>
    <property type="molecule type" value="Genomic_DNA"/>
</dbReference>
<gene>
    <name evidence="8 10" type="primary">recO</name>
    <name evidence="10" type="ORF">FEAC_22600</name>
</gene>
<dbReference type="PANTHER" id="PTHR33991">
    <property type="entry name" value="DNA REPAIR PROTEIN RECO"/>
    <property type="match status" value="1"/>
</dbReference>
<dbReference type="Gene3D" id="6.20.220.20">
    <property type="entry name" value="Recombination protein O, zinc-binding domain"/>
    <property type="match status" value="1"/>
</dbReference>
<dbReference type="Pfam" id="PF02565">
    <property type="entry name" value="RecO_C"/>
    <property type="match status" value="1"/>
</dbReference>
<dbReference type="OrthoDB" id="9812244at2"/>
<evidence type="ECO:0000313" key="11">
    <source>
        <dbReference type="Proteomes" id="UP000032336"/>
    </source>
</evidence>
<dbReference type="GO" id="GO:0006310">
    <property type="term" value="P:DNA recombination"/>
    <property type="evidence" value="ECO:0007669"/>
    <property type="project" value="UniProtKB-UniRule"/>
</dbReference>
<comment type="function">
    <text evidence="1 8">Involved in DNA repair and RecF pathway recombination.</text>
</comment>
<dbReference type="InterPro" id="IPR037278">
    <property type="entry name" value="ARFGAP/RecO"/>
</dbReference>
<evidence type="ECO:0000259" key="9">
    <source>
        <dbReference type="Pfam" id="PF11967"/>
    </source>
</evidence>
<dbReference type="NCBIfam" id="TIGR00613">
    <property type="entry name" value="reco"/>
    <property type="match status" value="1"/>
</dbReference>
<comment type="caution">
    <text evidence="10">The sequence shown here is derived from an EMBL/GenBank/DDBJ whole genome shotgun (WGS) entry which is preliminary data.</text>
</comment>
<feature type="domain" description="DNA replication/recombination mediator RecO N-terminal" evidence="9">
    <location>
        <begin position="1"/>
        <end position="78"/>
    </location>
</feature>
<dbReference type="PANTHER" id="PTHR33991:SF1">
    <property type="entry name" value="DNA REPAIR PROTEIN RECO"/>
    <property type="match status" value="1"/>
</dbReference>
<keyword evidence="4 8" id="KW-0227">DNA damage</keyword>
<organism evidence="10 11">
    <name type="scientific">Ferrimicrobium acidiphilum DSM 19497</name>
    <dbReference type="NCBI Taxonomy" id="1121877"/>
    <lineage>
        <taxon>Bacteria</taxon>
        <taxon>Bacillati</taxon>
        <taxon>Actinomycetota</taxon>
        <taxon>Acidimicrobiia</taxon>
        <taxon>Acidimicrobiales</taxon>
        <taxon>Acidimicrobiaceae</taxon>
        <taxon>Ferrimicrobium</taxon>
    </lineage>
</organism>
<dbReference type="SUPFAM" id="SSF57863">
    <property type="entry name" value="ArfGap/RecO-like zinc finger"/>
    <property type="match status" value="1"/>
</dbReference>
<sequence length="249" mass="27032">MKSYPDRAVVIRTWPLGESDRIVSLFTREHGKLRAVAKGVRGAKSRMSGLIQPTSEIDVLLYRGRELDVIQQATLVSSHLARIGVDPGQFGAALEWLETIDNLTLDRHPDPVVYELMNRGLRLLHDEPTPSLLGALLMRLLDIEGYAPNLSRCGQCGATGPFTGFDFASSAPRCQGCGGESITPEILGKTASVLAHRVSEVLADENVGTGRDFEAFAIRLVKEVVGRGLRSTGVIATLLEHPSVETQGY</sequence>
<dbReference type="GO" id="GO:0006302">
    <property type="term" value="P:double-strand break repair"/>
    <property type="evidence" value="ECO:0007669"/>
    <property type="project" value="TreeGrafter"/>
</dbReference>
<dbReference type="Gene3D" id="1.20.1440.120">
    <property type="entry name" value="Recombination protein O, C-terminal domain"/>
    <property type="match status" value="1"/>
</dbReference>
<evidence type="ECO:0000256" key="5">
    <source>
        <dbReference type="ARBA" id="ARBA00023172"/>
    </source>
</evidence>
<evidence type="ECO:0000256" key="1">
    <source>
        <dbReference type="ARBA" id="ARBA00003065"/>
    </source>
</evidence>
<accession>A0A0D8FRQ6</accession>
<dbReference type="GO" id="GO:0043590">
    <property type="term" value="C:bacterial nucleoid"/>
    <property type="evidence" value="ECO:0007669"/>
    <property type="project" value="TreeGrafter"/>
</dbReference>
<dbReference type="RefSeq" id="WP_052566245.1">
    <property type="nucleotide sequence ID" value="NZ_JQKF01000022.1"/>
</dbReference>
<dbReference type="Pfam" id="PF11967">
    <property type="entry name" value="RecO_N"/>
    <property type="match status" value="1"/>
</dbReference>
<evidence type="ECO:0000256" key="2">
    <source>
        <dbReference type="ARBA" id="ARBA00007452"/>
    </source>
</evidence>
<keyword evidence="5 8" id="KW-0233">DNA recombination</keyword>
<evidence type="ECO:0000256" key="7">
    <source>
        <dbReference type="ARBA" id="ARBA00033409"/>
    </source>
</evidence>
<dbReference type="SUPFAM" id="SSF50249">
    <property type="entry name" value="Nucleic acid-binding proteins"/>
    <property type="match status" value="1"/>
</dbReference>
<dbReference type="InterPro" id="IPR022572">
    <property type="entry name" value="DNA_rep/recomb_RecO_N"/>
</dbReference>
<proteinExistence type="inferred from homology"/>
<evidence type="ECO:0000256" key="8">
    <source>
        <dbReference type="HAMAP-Rule" id="MF_00201"/>
    </source>
</evidence>
<dbReference type="InterPro" id="IPR012340">
    <property type="entry name" value="NA-bd_OB-fold"/>
</dbReference>
<name>A0A0D8FRQ6_9ACTN</name>
<dbReference type="InterPro" id="IPR003717">
    <property type="entry name" value="RecO"/>
</dbReference>
<evidence type="ECO:0000256" key="6">
    <source>
        <dbReference type="ARBA" id="ARBA00023204"/>
    </source>
</evidence>
<keyword evidence="6 8" id="KW-0234">DNA repair</keyword>
<comment type="similarity">
    <text evidence="2 8">Belongs to the RecO family.</text>
</comment>